<protein>
    <recommendedName>
        <fullName evidence="6">FAD-binding domain-containing protein</fullName>
    </recommendedName>
</protein>
<dbReference type="EMBL" id="JAPZBO010000007">
    <property type="protein sequence ID" value="KAJ5311471.1"/>
    <property type="molecule type" value="Genomic_DNA"/>
</dbReference>
<evidence type="ECO:0000256" key="4">
    <source>
        <dbReference type="ARBA" id="ARBA00023002"/>
    </source>
</evidence>
<keyword evidence="2" id="KW-0285">Flavoprotein</keyword>
<evidence type="ECO:0000313" key="8">
    <source>
        <dbReference type="Proteomes" id="UP001147746"/>
    </source>
</evidence>
<feature type="domain" description="FAD-binding" evidence="6">
    <location>
        <begin position="6"/>
        <end position="379"/>
    </location>
</feature>
<evidence type="ECO:0000256" key="3">
    <source>
        <dbReference type="ARBA" id="ARBA00022827"/>
    </source>
</evidence>
<comment type="cofactor">
    <cofactor evidence="1">
        <name>FAD</name>
        <dbReference type="ChEBI" id="CHEBI:57692"/>
    </cofactor>
</comment>
<evidence type="ECO:0000256" key="2">
    <source>
        <dbReference type="ARBA" id="ARBA00022630"/>
    </source>
</evidence>
<evidence type="ECO:0000256" key="5">
    <source>
        <dbReference type="ARBA" id="ARBA00023033"/>
    </source>
</evidence>
<sequence>MGDQTAPILICGAGISGLALAQALSKRGIPFRVFERDPTLNFRAQGYRVRINGDGIAALSEALSPELYSLLVSRCAYCSTGIRPNTHLNALNGQDVEMKIGPPPTGEIQPLNADRNVLRHVLIHGLEDNVQFGKEFSSYTMTDRGVKVCFSDGSEQEGCLLIGADGTFSRIRKQFLPEFQLFDTEARWIYGKTTITRAFLDRFQERALNGMTLVQDRSGLIPLSLLLEPMRFKRDELNENVPEDYVYWVLVSRKDNFEVSDDDLLKLSAKEVANLAKEMTANWDPSFHALFAFQDTSRTSLLRIATVKPDILLWEASSRVTLIGDAIHAMSPTSAAGATTALRDAAFLARTLSEGGINTASIHKYEEAMRKHAGEVIRWSAIGGKWLFGMQSFDELSPLAM</sequence>
<dbReference type="GO" id="GO:0071949">
    <property type="term" value="F:FAD binding"/>
    <property type="evidence" value="ECO:0007669"/>
    <property type="project" value="InterPro"/>
</dbReference>
<evidence type="ECO:0000259" key="6">
    <source>
        <dbReference type="Pfam" id="PF01494"/>
    </source>
</evidence>
<reference evidence="7" key="2">
    <citation type="journal article" date="2023" name="IMA Fungus">
        <title>Comparative genomic study of the Penicillium genus elucidates a diverse pangenome and 15 lateral gene transfer events.</title>
        <authorList>
            <person name="Petersen C."/>
            <person name="Sorensen T."/>
            <person name="Nielsen M.R."/>
            <person name="Sondergaard T.E."/>
            <person name="Sorensen J.L."/>
            <person name="Fitzpatrick D.A."/>
            <person name="Frisvad J.C."/>
            <person name="Nielsen K.L."/>
        </authorList>
    </citation>
    <scope>NUCLEOTIDE SEQUENCE</scope>
    <source>
        <strain evidence="7">IBT 21472</strain>
    </source>
</reference>
<keyword evidence="8" id="KW-1185">Reference proteome</keyword>
<dbReference type="GO" id="GO:0004497">
    <property type="term" value="F:monooxygenase activity"/>
    <property type="evidence" value="ECO:0007669"/>
    <property type="project" value="UniProtKB-KW"/>
</dbReference>
<gene>
    <name evidence="7" type="ORF">N7476_007331</name>
</gene>
<proteinExistence type="predicted"/>
<keyword evidence="3" id="KW-0274">FAD</keyword>
<evidence type="ECO:0000313" key="7">
    <source>
        <dbReference type="EMBL" id="KAJ5311471.1"/>
    </source>
</evidence>
<comment type="caution">
    <text evidence="7">The sequence shown here is derived from an EMBL/GenBank/DDBJ whole genome shotgun (WGS) entry which is preliminary data.</text>
</comment>
<keyword evidence="5" id="KW-0503">Monooxygenase</keyword>
<dbReference type="PANTHER" id="PTHR47178:SF5">
    <property type="entry name" value="FAD-BINDING DOMAIN-CONTAINING PROTEIN"/>
    <property type="match status" value="1"/>
</dbReference>
<accession>A0A9W9U2X9</accession>
<dbReference type="SUPFAM" id="SSF51905">
    <property type="entry name" value="FAD/NAD(P)-binding domain"/>
    <property type="match status" value="1"/>
</dbReference>
<dbReference type="PANTHER" id="PTHR47178">
    <property type="entry name" value="MONOOXYGENASE, FAD-BINDING"/>
    <property type="match status" value="1"/>
</dbReference>
<evidence type="ECO:0000256" key="1">
    <source>
        <dbReference type="ARBA" id="ARBA00001974"/>
    </source>
</evidence>
<dbReference type="InterPro" id="IPR036188">
    <property type="entry name" value="FAD/NAD-bd_sf"/>
</dbReference>
<name>A0A9W9U2X9_9EURO</name>
<keyword evidence="4" id="KW-0560">Oxidoreductase</keyword>
<organism evidence="7 8">
    <name type="scientific">Penicillium atrosanguineum</name>
    <dbReference type="NCBI Taxonomy" id="1132637"/>
    <lineage>
        <taxon>Eukaryota</taxon>
        <taxon>Fungi</taxon>
        <taxon>Dikarya</taxon>
        <taxon>Ascomycota</taxon>
        <taxon>Pezizomycotina</taxon>
        <taxon>Eurotiomycetes</taxon>
        <taxon>Eurotiomycetidae</taxon>
        <taxon>Eurotiales</taxon>
        <taxon>Aspergillaceae</taxon>
        <taxon>Penicillium</taxon>
    </lineage>
</organism>
<reference evidence="7" key="1">
    <citation type="submission" date="2022-12" db="EMBL/GenBank/DDBJ databases">
        <authorList>
            <person name="Petersen C."/>
        </authorList>
    </citation>
    <scope>NUCLEOTIDE SEQUENCE</scope>
    <source>
        <strain evidence="7">IBT 21472</strain>
    </source>
</reference>
<dbReference type="AlphaFoldDB" id="A0A9W9U2X9"/>
<dbReference type="PRINTS" id="PR00420">
    <property type="entry name" value="RNGMNOXGNASE"/>
</dbReference>
<dbReference type="InterPro" id="IPR002938">
    <property type="entry name" value="FAD-bd"/>
</dbReference>
<dbReference type="Proteomes" id="UP001147746">
    <property type="component" value="Unassembled WGS sequence"/>
</dbReference>
<dbReference type="Pfam" id="PF01494">
    <property type="entry name" value="FAD_binding_3"/>
    <property type="match status" value="1"/>
</dbReference>
<dbReference type="Gene3D" id="3.50.50.60">
    <property type="entry name" value="FAD/NAD(P)-binding domain"/>
    <property type="match status" value="1"/>
</dbReference>